<evidence type="ECO:0000259" key="5">
    <source>
        <dbReference type="Pfam" id="PF04548"/>
    </source>
</evidence>
<dbReference type="Proteomes" id="UP001619887">
    <property type="component" value="Unassembled WGS sequence"/>
</dbReference>
<dbReference type="PANTHER" id="PTHR32046">
    <property type="entry name" value="G DOMAIN-CONTAINING PROTEIN"/>
    <property type="match status" value="1"/>
</dbReference>
<keyword evidence="3" id="KW-0175">Coiled coil</keyword>
<dbReference type="Gene3D" id="3.40.50.300">
    <property type="entry name" value="P-loop containing nucleotide triphosphate hydrolases"/>
    <property type="match status" value="1"/>
</dbReference>
<organism evidence="6 7">
    <name type="scientific">Pagothenia borchgrevinki</name>
    <name type="common">Bald rockcod</name>
    <name type="synonym">Trematomus borchgrevinki</name>
    <dbReference type="NCBI Taxonomy" id="8213"/>
    <lineage>
        <taxon>Eukaryota</taxon>
        <taxon>Metazoa</taxon>
        <taxon>Chordata</taxon>
        <taxon>Craniata</taxon>
        <taxon>Vertebrata</taxon>
        <taxon>Euteleostomi</taxon>
        <taxon>Actinopterygii</taxon>
        <taxon>Neopterygii</taxon>
        <taxon>Teleostei</taxon>
        <taxon>Neoteleostei</taxon>
        <taxon>Acanthomorphata</taxon>
        <taxon>Eupercaria</taxon>
        <taxon>Perciformes</taxon>
        <taxon>Notothenioidei</taxon>
        <taxon>Nototheniidae</taxon>
        <taxon>Pagothenia</taxon>
    </lineage>
</organism>
<feature type="domain" description="AIG1-type G" evidence="5">
    <location>
        <begin position="54"/>
        <end position="247"/>
    </location>
</feature>
<dbReference type="InterPro" id="IPR025662">
    <property type="entry name" value="Sigma_54_int_dom_ATP-bd_1"/>
</dbReference>
<evidence type="ECO:0000256" key="3">
    <source>
        <dbReference type="SAM" id="Coils"/>
    </source>
</evidence>
<dbReference type="InterPro" id="IPR027417">
    <property type="entry name" value="P-loop_NTPase"/>
</dbReference>
<gene>
    <name evidence="6" type="ORF">OYC64_007425</name>
</gene>
<dbReference type="PANTHER" id="PTHR32046:SF11">
    <property type="entry name" value="IMMUNE-ASSOCIATED NUCLEOTIDE-BINDING PROTEIN 10-LIKE"/>
    <property type="match status" value="1"/>
</dbReference>
<keyword evidence="2" id="KW-0547">Nucleotide-binding</keyword>
<dbReference type="InterPro" id="IPR006703">
    <property type="entry name" value="G_AIG1"/>
</dbReference>
<name>A0ABD2GS87_PAGBO</name>
<protein>
    <recommendedName>
        <fullName evidence="5">AIG1-type G domain-containing protein</fullName>
    </recommendedName>
</protein>
<dbReference type="EMBL" id="JBIYXZ010002075">
    <property type="protein sequence ID" value="KAL3056940.1"/>
    <property type="molecule type" value="Genomic_DNA"/>
</dbReference>
<evidence type="ECO:0000313" key="7">
    <source>
        <dbReference type="Proteomes" id="UP001619887"/>
    </source>
</evidence>
<dbReference type="GO" id="GO:0000166">
    <property type="term" value="F:nucleotide binding"/>
    <property type="evidence" value="ECO:0007669"/>
    <property type="project" value="UniProtKB-KW"/>
</dbReference>
<accession>A0ABD2GS87</accession>
<feature type="region of interest" description="Disordered" evidence="4">
    <location>
        <begin position="543"/>
        <end position="572"/>
    </location>
</feature>
<evidence type="ECO:0000256" key="1">
    <source>
        <dbReference type="ARBA" id="ARBA00008535"/>
    </source>
</evidence>
<evidence type="ECO:0000256" key="4">
    <source>
        <dbReference type="SAM" id="MobiDB-lite"/>
    </source>
</evidence>
<evidence type="ECO:0000313" key="6">
    <source>
        <dbReference type="EMBL" id="KAL3056940.1"/>
    </source>
</evidence>
<dbReference type="AlphaFoldDB" id="A0ABD2GS87"/>
<reference evidence="6 7" key="2">
    <citation type="journal article" date="2024" name="G3 (Bethesda)">
        <title>The genome of the cryopelagic Antarctic bald notothen, Trematomus borchgrevinki.</title>
        <authorList>
            <person name="Rayamajhi N."/>
            <person name="Rivera-Colon A.G."/>
            <person name="Minhas B.F."/>
            <person name="Cheng C.C."/>
            <person name="Catchen J.M."/>
        </authorList>
    </citation>
    <scope>NUCLEOTIDE SEQUENCE [LARGE SCALE GENOMIC DNA]</scope>
    <source>
        <strain evidence="6">AGRC-2024</strain>
    </source>
</reference>
<proteinExistence type="inferred from homology"/>
<dbReference type="PROSITE" id="PS00675">
    <property type="entry name" value="SIGMA54_INTERACT_1"/>
    <property type="match status" value="1"/>
</dbReference>
<dbReference type="Pfam" id="PF04548">
    <property type="entry name" value="AIG1"/>
    <property type="match status" value="1"/>
</dbReference>
<sequence length="572" mass="65770">MAMNTSSKYDNINYKKVLMQSGPPSIYDLITKTGKIGTIRKLTLGEKDPTRINKTILLVGETGSGKSTLINSLINYAMGVEFEKNVWYQIVQDEKKSQSESQTSDVTVYEVFGLEDKYLPFSLTIIDTPGFGYTKGTEQDVLVSERLLDLFNSRDGVHEIDAVCLVVKATDCRLSDHLKNVFDSVVSLFGKDIERSIVALITNSHFFSSENVLNALKDAHIMCAKDKDDQPVHFLFNNAQKTERNKKNELALKYAWVSTEEQISQFADFLKSTTPQDLTKTVEVLNARIGLTACIHNLQERIEFIEQKQGVIQQTHEVLKIHEQDMTDIKEFEVEVDEVFKCKEAISERRWWALGLNYGGAVCCEVCQENCHHPCTLAWYPEHCEVLQYKCAECNIKCKVPGHKKEFYCTVCTGKCHVSKHVKEKQCTKCEGKCSDPTHQKTPWKYVSKTRKVKKTIQEMKDMYEKGKEENEKKTSLLETLQENVEKLQEKKDQWLEESFGHVVKLDETALKVHSMSTQVQLDFLIKKMKEKRDTEKVKKLEEMQSKMEKDKRVHQEKRHKSVILGFGKAKK</sequence>
<keyword evidence="7" id="KW-1185">Reference proteome</keyword>
<reference evidence="6 7" key="1">
    <citation type="journal article" date="2022" name="G3 (Bethesda)">
        <title>Evaluating Illumina-, Nanopore-, and PacBio-based genome assembly strategies with the bald notothen, Trematomus borchgrevinki.</title>
        <authorList>
            <person name="Rayamajhi N."/>
            <person name="Cheng C.C."/>
            <person name="Catchen J.M."/>
        </authorList>
    </citation>
    <scope>NUCLEOTIDE SEQUENCE [LARGE SCALE GENOMIC DNA]</scope>
    <source>
        <strain evidence="6">AGRC-2024</strain>
    </source>
</reference>
<feature type="coiled-coil region" evidence="3">
    <location>
        <begin position="464"/>
        <end position="498"/>
    </location>
</feature>
<evidence type="ECO:0000256" key="2">
    <source>
        <dbReference type="ARBA" id="ARBA00022741"/>
    </source>
</evidence>
<comment type="caution">
    <text evidence="6">The sequence shown here is derived from an EMBL/GenBank/DDBJ whole genome shotgun (WGS) entry which is preliminary data.</text>
</comment>
<comment type="similarity">
    <text evidence="1">Belongs to the TRAFAC class TrmE-Era-EngA-EngB-Septin-like GTPase superfamily. AIG1/Toc34/Toc159-like paraseptin GTPase family. IAN subfamily.</text>
</comment>
<dbReference type="SUPFAM" id="SSF52540">
    <property type="entry name" value="P-loop containing nucleoside triphosphate hydrolases"/>
    <property type="match status" value="2"/>
</dbReference>
<feature type="compositionally biased region" description="Basic and acidic residues" evidence="4">
    <location>
        <begin position="543"/>
        <end position="554"/>
    </location>
</feature>